<dbReference type="AlphaFoldDB" id="A0A0G3GX35"/>
<keyword evidence="2" id="KW-1185">Reference proteome</keyword>
<organism evidence="1 2">
    <name type="scientific">Corynebacterium mustelae</name>
    <dbReference type="NCBI Taxonomy" id="571915"/>
    <lineage>
        <taxon>Bacteria</taxon>
        <taxon>Bacillati</taxon>
        <taxon>Actinomycetota</taxon>
        <taxon>Actinomycetes</taxon>
        <taxon>Mycobacteriales</taxon>
        <taxon>Corynebacteriaceae</taxon>
        <taxon>Corynebacterium</taxon>
    </lineage>
</organism>
<dbReference type="RefSeq" id="WP_047261863.1">
    <property type="nucleotide sequence ID" value="NZ_CP011542.1"/>
</dbReference>
<name>A0A0G3GX35_9CORY</name>
<dbReference type="Proteomes" id="UP000035199">
    <property type="component" value="Chromosome"/>
</dbReference>
<dbReference type="KEGG" id="cmv:CMUST_06825"/>
<gene>
    <name evidence="1" type="ORF">CMUST_06825</name>
</gene>
<reference evidence="1 2" key="1">
    <citation type="journal article" date="2015" name="Genome Announc.">
        <title>Complete Genome Sequence of the Type Strain Corynebacterium mustelae DSM 45274, Isolated from Various Tissues of a Male Ferret with Lethal Sepsis.</title>
        <authorList>
            <person name="Ruckert C."/>
            <person name="Eimer J."/>
            <person name="Winkler A."/>
            <person name="Tauch A."/>
        </authorList>
    </citation>
    <scope>NUCLEOTIDE SEQUENCE [LARGE SCALE GENOMIC DNA]</scope>
    <source>
        <strain evidence="1 2">DSM 45274</strain>
    </source>
</reference>
<dbReference type="OrthoDB" id="2371262at2"/>
<accession>A0A0G3GX35</accession>
<dbReference type="PATRIC" id="fig|571915.4.peg.1452"/>
<dbReference type="EMBL" id="CP011542">
    <property type="protein sequence ID" value="AKK05699.1"/>
    <property type="molecule type" value="Genomic_DNA"/>
</dbReference>
<protein>
    <submittedName>
        <fullName evidence="1">Uncharacterized protein</fullName>
    </submittedName>
</protein>
<reference evidence="2" key="2">
    <citation type="submission" date="2015-05" db="EMBL/GenBank/DDBJ databases">
        <title>Complete genome sequence of Corynebacterium mustelae DSM 45274, isolated from various tissues of a male ferret with lethal sepsis.</title>
        <authorList>
            <person name="Ruckert C."/>
            <person name="Albersmeier A."/>
            <person name="Winkler A."/>
            <person name="Tauch A."/>
        </authorList>
    </citation>
    <scope>NUCLEOTIDE SEQUENCE [LARGE SCALE GENOMIC DNA]</scope>
    <source>
        <strain evidence="2">DSM 45274</strain>
    </source>
</reference>
<dbReference type="STRING" id="571915.CMUST_06825"/>
<sequence>MVHTLTPKVTPDRLAQAGSRLPGCVAYPLSPTSAWIECEQFALEVVLHENATLLEFRTTWPGPARKRDEIAAALSGSMWRGTIVSDEAGGRVVHLSFVTDVQAGLSDEQLIGWLVFVHNDVCVVFHDLNTHFSILSPALTPLVCAIDATLPAVTPRRCEELLSRGSLPVEVSDEAYQQHREAEGLGLITVRFTGETLRLSYWDESGYYQKKFLPPEVHAIVVQLNQEPHIGAIEINGYRELFIHTVVYCGAGATDEQLIYWCDHTLVLMHELALRLHRKPEKR</sequence>
<proteinExistence type="predicted"/>
<evidence type="ECO:0000313" key="2">
    <source>
        <dbReference type="Proteomes" id="UP000035199"/>
    </source>
</evidence>
<evidence type="ECO:0000313" key="1">
    <source>
        <dbReference type="EMBL" id="AKK05699.1"/>
    </source>
</evidence>